<dbReference type="EMBL" id="AP014648">
    <property type="protein sequence ID" value="BAQ16442.1"/>
    <property type="molecule type" value="Genomic_DNA"/>
</dbReference>
<keyword evidence="2" id="KW-1185">Reference proteome</keyword>
<protein>
    <recommendedName>
        <fullName evidence="3">DUF3108 domain-containing protein</fullName>
    </recommendedName>
</protein>
<reference evidence="1 2" key="1">
    <citation type="submission" date="2014-09" db="EMBL/GenBank/DDBJ databases">
        <title>Genome sequencing of Methyloceanibacter caenitepidi Gela4.</title>
        <authorList>
            <person name="Takeuchi M."/>
            <person name="Susumu S."/>
            <person name="Kamagata Y."/>
            <person name="Oshima K."/>
            <person name="Hattori M."/>
            <person name="Iwasaki W."/>
        </authorList>
    </citation>
    <scope>NUCLEOTIDE SEQUENCE [LARGE SCALE GENOMIC DNA]</scope>
    <source>
        <strain evidence="1 2">Gela4</strain>
    </source>
</reference>
<organism evidence="1 2">
    <name type="scientific">Methyloceanibacter caenitepidi</name>
    <dbReference type="NCBI Taxonomy" id="1384459"/>
    <lineage>
        <taxon>Bacteria</taxon>
        <taxon>Pseudomonadati</taxon>
        <taxon>Pseudomonadota</taxon>
        <taxon>Alphaproteobacteria</taxon>
        <taxon>Hyphomicrobiales</taxon>
        <taxon>Hyphomicrobiaceae</taxon>
        <taxon>Methyloceanibacter</taxon>
    </lineage>
</organism>
<sequence>MVFVCLAGTSAAFAEAALTDKEIKASYRVGVASIDLGTFNLTANVGRKDYTLKAKGEFSILAGLLYRANGKARSNGTLLDARPAPQRFDFSYADSNKTQALQIDFNGTARPAVTRTPKKRRDKKAVPLSDAQLRNVLDPLTAAFLSVQARVPAGDLAVCNQTLRVFDGKQLFELTLSPKRTEELGPKAAGGIPAAAVCAVRYQPIGGHRPESSAVTFLEKTEGIEAWLVPVQGTEMVVPYKVVVPTSWGDGMVKLTALKTEPAARRANAR</sequence>
<dbReference type="Proteomes" id="UP000031643">
    <property type="component" value="Chromosome"/>
</dbReference>
<dbReference type="AlphaFoldDB" id="A0A0A8K1Q2"/>
<evidence type="ECO:0000313" key="2">
    <source>
        <dbReference type="Proteomes" id="UP000031643"/>
    </source>
</evidence>
<dbReference type="KEGG" id="mcg:GL4_0982"/>
<gene>
    <name evidence="1" type="ORF">GL4_0982</name>
</gene>
<proteinExistence type="predicted"/>
<evidence type="ECO:0008006" key="3">
    <source>
        <dbReference type="Google" id="ProtNLM"/>
    </source>
</evidence>
<evidence type="ECO:0000313" key="1">
    <source>
        <dbReference type="EMBL" id="BAQ16442.1"/>
    </source>
</evidence>
<dbReference type="STRING" id="1384459.GL4_0982"/>
<dbReference type="InterPro" id="IPR021457">
    <property type="entry name" value="DUF3108"/>
</dbReference>
<accession>A0A0A8K1Q2</accession>
<name>A0A0A8K1Q2_9HYPH</name>
<dbReference type="HOGENOM" id="CLU_072063_0_0_5"/>
<dbReference type="Pfam" id="PF11306">
    <property type="entry name" value="DUF3108"/>
    <property type="match status" value="1"/>
</dbReference>